<feature type="compositionally biased region" description="Basic and acidic residues" evidence="1">
    <location>
        <begin position="88"/>
        <end position="99"/>
    </location>
</feature>
<dbReference type="WBParaSite" id="nRc.2.0.1.t40304-RA">
    <property type="protein sequence ID" value="nRc.2.0.1.t40304-RA"/>
    <property type="gene ID" value="nRc.2.0.1.g40304"/>
</dbReference>
<accession>A0A915KPC3</accession>
<organism evidence="2 3">
    <name type="scientific">Romanomermis culicivorax</name>
    <name type="common">Nematode worm</name>
    <dbReference type="NCBI Taxonomy" id="13658"/>
    <lineage>
        <taxon>Eukaryota</taxon>
        <taxon>Metazoa</taxon>
        <taxon>Ecdysozoa</taxon>
        <taxon>Nematoda</taxon>
        <taxon>Enoplea</taxon>
        <taxon>Dorylaimia</taxon>
        <taxon>Mermithida</taxon>
        <taxon>Mermithoidea</taxon>
        <taxon>Mermithidae</taxon>
        <taxon>Romanomermis</taxon>
    </lineage>
</organism>
<sequence length="99" mass="11127">MELDWPTISAEQAFSGHLITLDDATTKIDVSKLHERIALDSLGDLKTIDRSLAADRSQESQMIVDDSKKSRKIIQKWKKKSQPANKKKNIDTKTDGDST</sequence>
<proteinExistence type="predicted"/>
<evidence type="ECO:0000313" key="3">
    <source>
        <dbReference type="WBParaSite" id="nRc.2.0.1.t40304-RA"/>
    </source>
</evidence>
<dbReference type="AlphaFoldDB" id="A0A915KPC3"/>
<feature type="compositionally biased region" description="Basic residues" evidence="1">
    <location>
        <begin position="69"/>
        <end position="87"/>
    </location>
</feature>
<feature type="region of interest" description="Disordered" evidence="1">
    <location>
        <begin position="56"/>
        <end position="99"/>
    </location>
</feature>
<dbReference type="Proteomes" id="UP000887565">
    <property type="component" value="Unplaced"/>
</dbReference>
<reference evidence="3" key="1">
    <citation type="submission" date="2022-11" db="UniProtKB">
        <authorList>
            <consortium name="WormBaseParasite"/>
        </authorList>
    </citation>
    <scope>IDENTIFICATION</scope>
</reference>
<name>A0A915KPC3_ROMCU</name>
<evidence type="ECO:0000313" key="2">
    <source>
        <dbReference type="Proteomes" id="UP000887565"/>
    </source>
</evidence>
<protein>
    <submittedName>
        <fullName evidence="3">Uncharacterized protein</fullName>
    </submittedName>
</protein>
<evidence type="ECO:0000256" key="1">
    <source>
        <dbReference type="SAM" id="MobiDB-lite"/>
    </source>
</evidence>
<keyword evidence="2" id="KW-1185">Reference proteome</keyword>